<dbReference type="RefSeq" id="XP_022463178.1">
    <property type="nucleotide sequence ID" value="XM_022606488.1"/>
</dbReference>
<name>J7RVH5_HUIN7</name>
<dbReference type="InterPro" id="IPR058155">
    <property type="entry name" value="Skg3/CAF120-like_PH"/>
</dbReference>
<keyword evidence="4" id="KW-1185">Reference proteome</keyword>
<dbReference type="eggNOG" id="ENOG502QTIE">
    <property type="taxonomic scope" value="Eukaryota"/>
</dbReference>
<proteinExistence type="predicted"/>
<dbReference type="Proteomes" id="UP000006310">
    <property type="component" value="Chromosome 2"/>
</dbReference>
<reference evidence="4" key="2">
    <citation type="submission" date="2012-08" db="EMBL/GenBank/DDBJ databases">
        <title>Genome sequence of Kazachstania naganishii.</title>
        <authorList>
            <person name="Gordon J.L."/>
            <person name="Armisen D."/>
            <person name="Proux-Wera E."/>
            <person name="OhEigeartaigh S.S."/>
            <person name="Byrne K.P."/>
            <person name="Wolfe K.H."/>
        </authorList>
    </citation>
    <scope>NUCLEOTIDE SEQUENCE [LARGE SCALE GENOMIC DNA]</scope>
    <source>
        <strain evidence="4">ATCC MYA-139 / BCRC 22969 / CBS 8797 / CCRC 22969 / KCTC 17520 / NBRC 10181 / NCYC 3082</strain>
    </source>
</reference>
<dbReference type="HOGENOM" id="CLU_017094_2_0_1"/>
<feature type="compositionally biased region" description="Low complexity" evidence="1">
    <location>
        <begin position="27"/>
        <end position="38"/>
    </location>
</feature>
<dbReference type="GeneID" id="34524582"/>
<evidence type="ECO:0000256" key="1">
    <source>
        <dbReference type="SAM" id="MobiDB-lite"/>
    </source>
</evidence>
<accession>J7RVH5</accession>
<protein>
    <recommendedName>
        <fullName evidence="2">Skg3/CAF120-like PH-like domain-containing protein</fullName>
    </recommendedName>
</protein>
<reference evidence="3 4" key="1">
    <citation type="journal article" date="2011" name="Proc. Natl. Acad. Sci. U.S.A.">
        <title>Evolutionary erosion of yeast sex chromosomes by mating-type switching accidents.</title>
        <authorList>
            <person name="Gordon J.L."/>
            <person name="Armisen D."/>
            <person name="Proux-Wera E."/>
            <person name="Oheigeartaigh S.S."/>
            <person name="Byrne K.P."/>
            <person name="Wolfe K.H."/>
        </authorList>
    </citation>
    <scope>NUCLEOTIDE SEQUENCE [LARGE SCALE GENOMIC DNA]</scope>
    <source>
        <strain evidence="4">ATCC MYA-139 / BCRC 22969 / CBS 8797 / CCRC 22969 / KCTC 17520 / NBRC 10181 / NCYC 3082</strain>
    </source>
</reference>
<dbReference type="EMBL" id="HE978315">
    <property type="protein sequence ID" value="CCK68932.1"/>
    <property type="molecule type" value="Genomic_DNA"/>
</dbReference>
<organism evidence="3 4">
    <name type="scientific">Huiozyma naganishii (strain ATCC MYA-139 / BCRC 22969 / CBS 8797 / KCTC 17520 / NBRC 10181 / NCYC 3082 / Yp74L-3)</name>
    <name type="common">Yeast</name>
    <name type="synonym">Kazachstania naganishii</name>
    <dbReference type="NCBI Taxonomy" id="1071383"/>
    <lineage>
        <taxon>Eukaryota</taxon>
        <taxon>Fungi</taxon>
        <taxon>Dikarya</taxon>
        <taxon>Ascomycota</taxon>
        <taxon>Saccharomycotina</taxon>
        <taxon>Saccharomycetes</taxon>
        <taxon>Saccharomycetales</taxon>
        <taxon>Saccharomycetaceae</taxon>
        <taxon>Huiozyma</taxon>
    </lineage>
</organism>
<evidence type="ECO:0000259" key="2">
    <source>
        <dbReference type="Pfam" id="PF25381"/>
    </source>
</evidence>
<feature type="domain" description="Skg3/CAF120-like PH-like" evidence="2">
    <location>
        <begin position="356"/>
        <end position="416"/>
    </location>
</feature>
<feature type="region of interest" description="Disordered" evidence="1">
    <location>
        <begin position="26"/>
        <end position="58"/>
    </location>
</feature>
<dbReference type="AlphaFoldDB" id="J7RVH5"/>
<dbReference type="OMA" id="LIKPIPH"/>
<evidence type="ECO:0000313" key="4">
    <source>
        <dbReference type="Proteomes" id="UP000006310"/>
    </source>
</evidence>
<dbReference type="Pfam" id="PF25381">
    <property type="entry name" value="PH_26"/>
    <property type="match status" value="1"/>
</dbReference>
<dbReference type="KEGG" id="kng:KNAG_0B04980"/>
<sequence length="464" mass="50867">MKFLPDGLRNPVVIKRRLSATVAGPASLLSSGSDSSSLQVPGTPTSMPAPLSPDSSNNISGYSNTARLSTTGLFYDLPPEIYENIKPLLTLFKAQAHREYYSWVDGPSASQWSATFMDGSTAELASLSFVGDTVRIVPRDTNREYTMPLIVGDNAGANYTVEDSRVCFTNPRVTLSCASDGELAKLVKLLSLSVFERISLYKSLTGTVIANMGKHLPDIKIILNSPHNFKDWCEVYLEGTGWVKAWCHINRDARSGKDPKGKCQIKIYTQNRSADPSAASNLVCYIPDCDYIQDIFFYNTADADLDPVSFLQNLNTIRILGDVRYSNEYNNIGGTTGKRKMFSPRRRVSTSSIKLKSATQHETRQTGLLVRPIAHNGLSHLGAMTRFIIPMFDIARKYGRPGKFVTSRQDSDSLMFALPRLPKTRFLAEDQIPGFLANAGTAGGDPLAAAMVTVSEYIGATLST</sequence>
<dbReference type="OrthoDB" id="5563754at2759"/>
<gene>
    <name evidence="3" type="primary">KNAG0B04980</name>
    <name evidence="3" type="ordered locus">KNAG_0B04980</name>
</gene>
<evidence type="ECO:0000313" key="3">
    <source>
        <dbReference type="EMBL" id="CCK68932.1"/>
    </source>
</evidence>